<name>A0A2W1JV53_9CYAN</name>
<organism evidence="4 5">
    <name type="scientific">Acaryochloris thomasi RCC1774</name>
    <dbReference type="NCBI Taxonomy" id="1764569"/>
    <lineage>
        <taxon>Bacteria</taxon>
        <taxon>Bacillati</taxon>
        <taxon>Cyanobacteriota</taxon>
        <taxon>Cyanophyceae</taxon>
        <taxon>Acaryochloridales</taxon>
        <taxon>Acaryochloridaceae</taxon>
        <taxon>Acaryochloris</taxon>
        <taxon>Acaryochloris thomasi</taxon>
    </lineage>
</organism>
<proteinExistence type="predicted"/>
<evidence type="ECO:0000313" key="5">
    <source>
        <dbReference type="Proteomes" id="UP000248857"/>
    </source>
</evidence>
<keyword evidence="2" id="KW-0732">Signal</keyword>
<reference evidence="4 5" key="1">
    <citation type="journal article" date="2018" name="Sci. Rep.">
        <title>A novel species of the marine cyanobacterium Acaryochloris with a unique pigment content and lifestyle.</title>
        <authorList>
            <person name="Partensky F."/>
            <person name="Six C."/>
            <person name="Ratin M."/>
            <person name="Garczarek L."/>
            <person name="Vaulot D."/>
            <person name="Probert I."/>
            <person name="Calteau A."/>
            <person name="Gourvil P."/>
            <person name="Marie D."/>
            <person name="Grebert T."/>
            <person name="Bouchier C."/>
            <person name="Le Panse S."/>
            <person name="Gachenot M."/>
            <person name="Rodriguez F."/>
            <person name="Garrido J.L."/>
        </authorList>
    </citation>
    <scope>NUCLEOTIDE SEQUENCE [LARGE SCALE GENOMIC DNA]</scope>
    <source>
        <strain evidence="4 5">RCC1774</strain>
    </source>
</reference>
<dbReference type="RefSeq" id="WP_233501619.1">
    <property type="nucleotide sequence ID" value="NZ_CAWNWM010000009.1"/>
</dbReference>
<comment type="caution">
    <text evidence="4">The sequence shown here is derived from an EMBL/GenBank/DDBJ whole genome shotgun (WGS) entry which is preliminary data.</text>
</comment>
<evidence type="ECO:0000256" key="1">
    <source>
        <dbReference type="ARBA" id="ARBA00004196"/>
    </source>
</evidence>
<dbReference type="Proteomes" id="UP000248857">
    <property type="component" value="Unassembled WGS sequence"/>
</dbReference>
<dbReference type="Gene3D" id="1.20.1420.20">
    <property type="entry name" value="M75 peptidase, HXXE motif"/>
    <property type="match status" value="1"/>
</dbReference>
<evidence type="ECO:0000259" key="3">
    <source>
        <dbReference type="Pfam" id="PF09375"/>
    </source>
</evidence>
<evidence type="ECO:0000313" key="4">
    <source>
        <dbReference type="EMBL" id="PZD72661.1"/>
    </source>
</evidence>
<keyword evidence="5" id="KW-1185">Reference proteome</keyword>
<dbReference type="Pfam" id="PF09375">
    <property type="entry name" value="Peptidase_M75"/>
    <property type="match status" value="1"/>
</dbReference>
<dbReference type="GO" id="GO:0030313">
    <property type="term" value="C:cell envelope"/>
    <property type="evidence" value="ECO:0007669"/>
    <property type="project" value="UniProtKB-SubCell"/>
</dbReference>
<protein>
    <submittedName>
        <fullName evidence="4">Iron-regulated protein A</fullName>
    </submittedName>
</protein>
<gene>
    <name evidence="4" type="primary">irpA_1</name>
    <name evidence="4" type="ORF">C1752_03497</name>
</gene>
<dbReference type="InterPro" id="IPR018976">
    <property type="entry name" value="Imelysin-like"/>
</dbReference>
<dbReference type="InterPro" id="IPR038352">
    <property type="entry name" value="Imelysin_sf"/>
</dbReference>
<sequence length="386" mass="40797">MLSKKTINPQALEVSVVQRRTPKTLSLMGAVLAVLLLGTGCETTTTTSESGGSSSSAGGNVQLISDFPEQVVIPTYKLLVEKSNTLKTKVDAFTADANVETLKAAQVAWTEAREPWEQSEAFAFGPAESLGYDGDLDDWPVNETDLKGVLKGAAPISAETVEGLQTTQKGFHTIELLLFGSDNNKTAADFSDREKQLVQQLATAFDQTANDLVTSWSEGIDGNPAYKTVLATAGSEDNSAYPTSQSALEEIVGGIIGCLDEVGNEKIGEPLKAKTTDDLESRFSHTSATDFKNNLIGAQNAYLGKSKAGTSGASLSAWLAEKDADLDAQIQKELQAAIDAVAAIPAPIEPKISEEAALAQMQSAQDAVLTAFSTFEEQVLPLVESS</sequence>
<comment type="subcellular location">
    <subcellularLocation>
        <location evidence="1">Cell envelope</location>
    </subcellularLocation>
</comment>
<feature type="domain" description="Imelysin-like" evidence="3">
    <location>
        <begin position="73"/>
        <end position="370"/>
    </location>
</feature>
<evidence type="ECO:0000256" key="2">
    <source>
        <dbReference type="ARBA" id="ARBA00022729"/>
    </source>
</evidence>
<dbReference type="InterPro" id="IPR034982">
    <property type="entry name" value="Imelysin-like_IrpA"/>
</dbReference>
<dbReference type="AlphaFoldDB" id="A0A2W1JV53"/>
<dbReference type="CDD" id="cd14658">
    <property type="entry name" value="Imelysin-like_IrpA"/>
    <property type="match status" value="1"/>
</dbReference>
<accession>A0A2W1JV53</accession>
<dbReference type="EMBL" id="PQWO01000009">
    <property type="protein sequence ID" value="PZD72661.1"/>
    <property type="molecule type" value="Genomic_DNA"/>
</dbReference>